<dbReference type="OrthoDB" id="6638678at2"/>
<feature type="compositionally biased region" description="Basic and acidic residues" evidence="1">
    <location>
        <begin position="73"/>
        <end position="90"/>
    </location>
</feature>
<feature type="region of interest" description="Disordered" evidence="1">
    <location>
        <begin position="65"/>
        <end position="125"/>
    </location>
</feature>
<gene>
    <name evidence="2" type="ORF">BBW68_06290</name>
</gene>
<organism evidence="2 3">
    <name type="scientific">Candidatus Erwinia dacicola</name>
    <dbReference type="NCBI Taxonomy" id="252393"/>
    <lineage>
        <taxon>Bacteria</taxon>
        <taxon>Pseudomonadati</taxon>
        <taxon>Pseudomonadota</taxon>
        <taxon>Gammaproteobacteria</taxon>
        <taxon>Enterobacterales</taxon>
        <taxon>Erwiniaceae</taxon>
        <taxon>Erwinia</taxon>
    </lineage>
</organism>
<dbReference type="Proteomes" id="UP000243534">
    <property type="component" value="Unassembled WGS sequence"/>
</dbReference>
<feature type="compositionally biased region" description="Polar residues" evidence="1">
    <location>
        <begin position="104"/>
        <end position="116"/>
    </location>
</feature>
<sequence>MSDWRKQPRQGRSQFLPRLDEIKSRLSLGETQKMIFESYPDLEMSYPQFTRYVKKYCLSEIERVTKVPPVSKAEPEQTKSSDGRAVEQPRKAIRNPGDLKKLRSQSIDLEELQNSAGEEDESSNS</sequence>
<comment type="caution">
    <text evidence="2">The sequence shown here is derived from an EMBL/GenBank/DDBJ whole genome shotgun (WGS) entry which is preliminary data.</text>
</comment>
<evidence type="ECO:0000256" key="1">
    <source>
        <dbReference type="SAM" id="MobiDB-lite"/>
    </source>
</evidence>
<dbReference type="RefSeq" id="WP_070134040.1">
    <property type="nucleotide sequence ID" value="NZ_MAYS01000119.1"/>
</dbReference>
<dbReference type="AlphaFoldDB" id="A0A1E7Z398"/>
<proteinExistence type="predicted"/>
<name>A0A1E7Z398_9GAMM</name>
<accession>A0A1E7Z398</accession>
<evidence type="ECO:0000313" key="2">
    <source>
        <dbReference type="EMBL" id="OFC63204.1"/>
    </source>
</evidence>
<dbReference type="EMBL" id="MAYS01000119">
    <property type="protein sequence ID" value="OFC63204.1"/>
    <property type="molecule type" value="Genomic_DNA"/>
</dbReference>
<evidence type="ECO:0000313" key="3">
    <source>
        <dbReference type="Proteomes" id="UP000243534"/>
    </source>
</evidence>
<reference evidence="2 3" key="1">
    <citation type="submission" date="2016-07" db="EMBL/GenBank/DDBJ databases">
        <authorList>
            <person name="Yuval B."/>
        </authorList>
    </citation>
    <scope>NUCLEOTIDE SEQUENCE [LARGE SCALE GENOMIC DNA]</scope>
    <source>
        <strain evidence="2 3">IL</strain>
    </source>
</reference>
<protein>
    <submittedName>
        <fullName evidence="2">Uncharacterized protein</fullName>
    </submittedName>
</protein>